<evidence type="ECO:0000256" key="16">
    <source>
        <dbReference type="PROSITE-ProRule" id="PRU00169"/>
    </source>
</evidence>
<feature type="transmembrane region" description="Helical" evidence="17">
    <location>
        <begin position="185"/>
        <end position="205"/>
    </location>
</feature>
<feature type="domain" description="Response regulatory" evidence="19">
    <location>
        <begin position="484"/>
        <end position="599"/>
    </location>
</feature>
<dbReference type="PROSITE" id="PS50109">
    <property type="entry name" value="HIS_KIN"/>
    <property type="match status" value="1"/>
</dbReference>
<evidence type="ECO:0000313" key="20">
    <source>
        <dbReference type="EMBL" id="ANE49196.1"/>
    </source>
</evidence>
<evidence type="ECO:0000259" key="18">
    <source>
        <dbReference type="PROSITE" id="PS50109"/>
    </source>
</evidence>
<evidence type="ECO:0000256" key="2">
    <source>
        <dbReference type="ARBA" id="ARBA00004651"/>
    </source>
</evidence>
<dbReference type="GO" id="GO:0005886">
    <property type="term" value="C:plasma membrane"/>
    <property type="evidence" value="ECO:0007669"/>
    <property type="project" value="UniProtKB-SubCell"/>
</dbReference>
<evidence type="ECO:0000256" key="10">
    <source>
        <dbReference type="ARBA" id="ARBA00022840"/>
    </source>
</evidence>
<keyword evidence="21" id="KW-1185">Reference proteome</keyword>
<dbReference type="Gene3D" id="3.30.565.10">
    <property type="entry name" value="Histidine kinase-like ATPase, C-terminal domain"/>
    <property type="match status" value="1"/>
</dbReference>
<dbReference type="InterPro" id="IPR004358">
    <property type="entry name" value="Sig_transdc_His_kin-like_C"/>
</dbReference>
<dbReference type="PRINTS" id="PR00344">
    <property type="entry name" value="BCTRLSENSOR"/>
</dbReference>
<evidence type="ECO:0000256" key="15">
    <source>
        <dbReference type="ARBA" id="ARBA00068150"/>
    </source>
</evidence>
<dbReference type="SUPFAM" id="SSF47384">
    <property type="entry name" value="Homodimeric domain of signal transducing histidine kinase"/>
    <property type="match status" value="1"/>
</dbReference>
<dbReference type="InterPro" id="IPR003661">
    <property type="entry name" value="HisK_dim/P_dom"/>
</dbReference>
<evidence type="ECO:0000256" key="17">
    <source>
        <dbReference type="SAM" id="Phobius"/>
    </source>
</evidence>
<dbReference type="EC" id="2.7.13.3" evidence="3"/>
<keyword evidence="12" id="KW-0902">Two-component regulatory system</keyword>
<evidence type="ECO:0000256" key="8">
    <source>
        <dbReference type="ARBA" id="ARBA00022741"/>
    </source>
</evidence>
<dbReference type="PANTHER" id="PTHR45339">
    <property type="entry name" value="HYBRID SIGNAL TRANSDUCTION HISTIDINE KINASE J"/>
    <property type="match status" value="1"/>
</dbReference>
<dbReference type="InterPro" id="IPR036641">
    <property type="entry name" value="HPT_dom_sf"/>
</dbReference>
<dbReference type="Pfam" id="PF05227">
    <property type="entry name" value="CHASE3"/>
    <property type="match status" value="1"/>
</dbReference>
<evidence type="ECO:0000256" key="11">
    <source>
        <dbReference type="ARBA" id="ARBA00022989"/>
    </source>
</evidence>
<keyword evidence="8" id="KW-0547">Nucleotide-binding</keyword>
<dbReference type="KEGG" id="fla:SY85_00430"/>
<dbReference type="PATRIC" id="fig|1492898.3.peg.94"/>
<evidence type="ECO:0000256" key="14">
    <source>
        <dbReference type="ARBA" id="ARBA00064003"/>
    </source>
</evidence>
<dbReference type="SMART" id="SM00387">
    <property type="entry name" value="HATPase_c"/>
    <property type="match status" value="1"/>
</dbReference>
<dbReference type="InterPro" id="IPR003594">
    <property type="entry name" value="HATPase_dom"/>
</dbReference>
<evidence type="ECO:0000259" key="19">
    <source>
        <dbReference type="PROSITE" id="PS50110"/>
    </source>
</evidence>
<dbReference type="InterPro" id="IPR001789">
    <property type="entry name" value="Sig_transdc_resp-reg_receiver"/>
</dbReference>
<dbReference type="SMART" id="SM00388">
    <property type="entry name" value="HisKA"/>
    <property type="match status" value="1"/>
</dbReference>
<keyword evidence="10" id="KW-0067">ATP-binding</keyword>
<dbReference type="FunFam" id="1.10.287.130:FF:000002">
    <property type="entry name" value="Two-component osmosensing histidine kinase"/>
    <property type="match status" value="1"/>
</dbReference>
<comment type="subunit">
    <text evidence="14">At low DSF concentrations, interacts with RpfF.</text>
</comment>
<evidence type="ECO:0000256" key="6">
    <source>
        <dbReference type="ARBA" id="ARBA00022679"/>
    </source>
</evidence>
<dbReference type="SMART" id="SM00448">
    <property type="entry name" value="REC"/>
    <property type="match status" value="1"/>
</dbReference>
<dbReference type="Pfam" id="PF00072">
    <property type="entry name" value="Response_reg"/>
    <property type="match status" value="1"/>
</dbReference>
<dbReference type="Pfam" id="PF00512">
    <property type="entry name" value="HisKA"/>
    <property type="match status" value="1"/>
</dbReference>
<evidence type="ECO:0000256" key="7">
    <source>
        <dbReference type="ARBA" id="ARBA00022692"/>
    </source>
</evidence>
<dbReference type="EMBL" id="CP011390">
    <property type="protein sequence ID" value="ANE49196.1"/>
    <property type="molecule type" value="Genomic_DNA"/>
</dbReference>
<sequence>MIAKRFIYFIIAAFITGNLILIFIQYNSEKNINNLIEGNQKLLNEFKISNELKTLESDVVSVENKIRGTVTTNDTSYIEGINTQMAKIEVDLDKLQRISDDDSSEIYILQLSQLIQKKLQSSNEILDAFTAGGKSAAEEVILTQRGKRLTDSILVLTQKTINARQNLLAQVTETIDNSVKKVQRWGSLLIIFILISAAILFWYIINTIRTQIRLIHQISYSEKTARDAARVKENFLANMSHEIRTPINAILGFTNLLLRKDLENDAKKHVQTIQRSSESLLSIVNDILDLSKIEAGMMRIEKAPFSLRGLLHSVEAMFKSKANEEGLELLVKVEDDVPDILEGDATRLTQILVNLLSNAIKFTEQGSIQVAVSGTVDSAPLVHIHFLVKDTGIGIEPEKLQAVFDRFQQADEAITRQFGGTGLGLSIVKELIALQNGEINVQSELGKGTSFQFVIPYNKSTELIGSTLVPGVRVEEATYSGNVRILIVEDNEVNQSLLQHLFLEWHILFEIANNGVEALEKLKRSRYDLILMDIQMPFMDGYRTTQEIRSSLKLTTPIIAMTAHAMAGEKERCMGYGMDEYIAKPVRSNELYALIGQFVKLQLDQGESTFIPAGNNAYEFIDLTYMREVSVGNVEYERLVTSQFLEAVPEEMAAMEKAWVQGDTEQLRKLAHNLRTTVSVMGLNAILQPYLDTIEHNPWDATVMKASLEAIKSICISAQQEAEAFLKTIE</sequence>
<dbReference type="FunFam" id="3.30.565.10:FF:000010">
    <property type="entry name" value="Sensor histidine kinase RcsC"/>
    <property type="match status" value="1"/>
</dbReference>
<dbReference type="Gene3D" id="1.20.120.160">
    <property type="entry name" value="HPT domain"/>
    <property type="match status" value="1"/>
</dbReference>
<comment type="catalytic activity">
    <reaction evidence="1">
        <text>ATP + protein L-histidine = ADP + protein N-phospho-L-histidine.</text>
        <dbReference type="EC" id="2.7.13.3"/>
    </reaction>
</comment>
<evidence type="ECO:0000256" key="9">
    <source>
        <dbReference type="ARBA" id="ARBA00022777"/>
    </source>
</evidence>
<feature type="domain" description="Histidine kinase" evidence="18">
    <location>
        <begin position="238"/>
        <end position="459"/>
    </location>
</feature>
<dbReference type="InterPro" id="IPR036890">
    <property type="entry name" value="HATPase_C_sf"/>
</dbReference>
<dbReference type="InterPro" id="IPR036097">
    <property type="entry name" value="HisK_dim/P_sf"/>
</dbReference>
<gene>
    <name evidence="20" type="ORF">SY85_00430</name>
</gene>
<protein>
    <recommendedName>
        <fullName evidence="15">Sensory/regulatory protein RpfC</fullName>
        <ecNumber evidence="3">2.7.13.3</ecNumber>
    </recommendedName>
</protein>
<dbReference type="GO" id="GO:0005524">
    <property type="term" value="F:ATP binding"/>
    <property type="evidence" value="ECO:0007669"/>
    <property type="project" value="UniProtKB-KW"/>
</dbReference>
<keyword evidence="4" id="KW-1003">Cell membrane</keyword>
<evidence type="ECO:0000256" key="13">
    <source>
        <dbReference type="ARBA" id="ARBA00023136"/>
    </source>
</evidence>
<reference evidence="20 21" key="2">
    <citation type="journal article" date="2016" name="Int. J. Syst. Evol. Microbiol.">
        <title>Flavisolibacter tropicus sp. nov., isolated from tropical soil.</title>
        <authorList>
            <person name="Lee J.J."/>
            <person name="Kang M.S."/>
            <person name="Kim G.S."/>
            <person name="Lee C.S."/>
            <person name="Lim S."/>
            <person name="Lee J."/>
            <person name="Roh S.H."/>
            <person name="Kang H."/>
            <person name="Ha J.M."/>
            <person name="Bae S."/>
            <person name="Jung H.Y."/>
            <person name="Kim M.K."/>
        </authorList>
    </citation>
    <scope>NUCLEOTIDE SEQUENCE [LARGE SCALE GENOMIC DNA]</scope>
    <source>
        <strain evidence="20 21">LCS9</strain>
    </source>
</reference>
<dbReference type="InterPro" id="IPR005467">
    <property type="entry name" value="His_kinase_dom"/>
</dbReference>
<dbReference type="Proteomes" id="UP000077177">
    <property type="component" value="Chromosome"/>
</dbReference>
<comment type="subcellular location">
    <subcellularLocation>
        <location evidence="2">Cell membrane</location>
        <topology evidence="2">Multi-pass membrane protein</topology>
    </subcellularLocation>
</comment>
<reference evidence="21" key="1">
    <citation type="submission" date="2015-01" db="EMBL/GenBank/DDBJ databases">
        <title>Flavisolibacter sp./LCS9/ whole genome sequencing.</title>
        <authorList>
            <person name="Kim M.K."/>
            <person name="Srinivasan S."/>
            <person name="Lee J.-J."/>
        </authorList>
    </citation>
    <scope>NUCLEOTIDE SEQUENCE [LARGE SCALE GENOMIC DNA]</scope>
    <source>
        <strain evidence="21">LCS9</strain>
    </source>
</reference>
<dbReference type="AlphaFoldDB" id="A0A172TQE1"/>
<name>A0A172TQE1_9BACT</name>
<dbReference type="GO" id="GO:0000155">
    <property type="term" value="F:phosphorelay sensor kinase activity"/>
    <property type="evidence" value="ECO:0007669"/>
    <property type="project" value="InterPro"/>
</dbReference>
<dbReference type="SUPFAM" id="SSF52172">
    <property type="entry name" value="CheY-like"/>
    <property type="match status" value="1"/>
</dbReference>
<keyword evidence="5 16" id="KW-0597">Phosphoprotein</keyword>
<evidence type="ECO:0000313" key="21">
    <source>
        <dbReference type="Proteomes" id="UP000077177"/>
    </source>
</evidence>
<dbReference type="OrthoDB" id="9811889at2"/>
<evidence type="ECO:0000256" key="1">
    <source>
        <dbReference type="ARBA" id="ARBA00000085"/>
    </source>
</evidence>
<evidence type="ECO:0000256" key="12">
    <source>
        <dbReference type="ARBA" id="ARBA00023012"/>
    </source>
</evidence>
<keyword evidence="6" id="KW-0808">Transferase</keyword>
<proteinExistence type="predicted"/>
<keyword evidence="13 17" id="KW-0472">Membrane</keyword>
<dbReference type="Gene3D" id="1.10.287.130">
    <property type="match status" value="1"/>
</dbReference>
<accession>A0A172TQE1</accession>
<dbReference type="CDD" id="cd00082">
    <property type="entry name" value="HisKA"/>
    <property type="match status" value="1"/>
</dbReference>
<dbReference type="CDD" id="cd16922">
    <property type="entry name" value="HATPase_EvgS-ArcB-TorS-like"/>
    <property type="match status" value="1"/>
</dbReference>
<evidence type="ECO:0000256" key="5">
    <source>
        <dbReference type="ARBA" id="ARBA00022553"/>
    </source>
</evidence>
<dbReference type="CDD" id="cd17546">
    <property type="entry name" value="REC_hyHK_CKI1_RcsC-like"/>
    <property type="match status" value="1"/>
</dbReference>
<feature type="transmembrane region" description="Helical" evidence="17">
    <location>
        <begin position="6"/>
        <end position="24"/>
    </location>
</feature>
<evidence type="ECO:0000256" key="3">
    <source>
        <dbReference type="ARBA" id="ARBA00012438"/>
    </source>
</evidence>
<dbReference type="PROSITE" id="PS50110">
    <property type="entry name" value="RESPONSE_REGULATORY"/>
    <property type="match status" value="1"/>
</dbReference>
<dbReference type="PANTHER" id="PTHR45339:SF1">
    <property type="entry name" value="HYBRID SIGNAL TRANSDUCTION HISTIDINE KINASE J"/>
    <property type="match status" value="1"/>
</dbReference>
<keyword evidence="7 17" id="KW-0812">Transmembrane</keyword>
<dbReference type="InterPro" id="IPR007891">
    <property type="entry name" value="CHASE3"/>
</dbReference>
<organism evidence="20 21">
    <name type="scientific">Flavisolibacter tropicus</name>
    <dbReference type="NCBI Taxonomy" id="1492898"/>
    <lineage>
        <taxon>Bacteria</taxon>
        <taxon>Pseudomonadati</taxon>
        <taxon>Bacteroidota</taxon>
        <taxon>Chitinophagia</taxon>
        <taxon>Chitinophagales</taxon>
        <taxon>Chitinophagaceae</taxon>
        <taxon>Flavisolibacter</taxon>
    </lineage>
</organism>
<keyword evidence="11 17" id="KW-1133">Transmembrane helix</keyword>
<dbReference type="SUPFAM" id="SSF47226">
    <property type="entry name" value="Histidine-containing phosphotransfer domain, HPT domain"/>
    <property type="match status" value="1"/>
</dbReference>
<feature type="modified residue" description="4-aspartylphosphate" evidence="16">
    <location>
        <position position="533"/>
    </location>
</feature>
<evidence type="ECO:0000256" key="4">
    <source>
        <dbReference type="ARBA" id="ARBA00022475"/>
    </source>
</evidence>
<dbReference type="Pfam" id="PF02518">
    <property type="entry name" value="HATPase_c"/>
    <property type="match status" value="1"/>
</dbReference>
<dbReference type="Gene3D" id="3.40.50.2300">
    <property type="match status" value="1"/>
</dbReference>
<dbReference type="InterPro" id="IPR011006">
    <property type="entry name" value="CheY-like_superfamily"/>
</dbReference>
<keyword evidence="9" id="KW-0418">Kinase</keyword>
<dbReference type="STRING" id="1492898.SY85_00430"/>
<dbReference type="RefSeq" id="WP_066401266.1">
    <property type="nucleotide sequence ID" value="NZ_CP011390.1"/>
</dbReference>
<dbReference type="SUPFAM" id="SSF55874">
    <property type="entry name" value="ATPase domain of HSP90 chaperone/DNA topoisomerase II/histidine kinase"/>
    <property type="match status" value="1"/>
</dbReference>